<feature type="compositionally biased region" description="Low complexity" evidence="1">
    <location>
        <begin position="643"/>
        <end position="662"/>
    </location>
</feature>
<proteinExistence type="predicted"/>
<keyword evidence="3" id="KW-1185">Reference proteome</keyword>
<feature type="compositionally biased region" description="Basic and acidic residues" evidence="1">
    <location>
        <begin position="515"/>
        <end position="570"/>
    </location>
</feature>
<feature type="compositionally biased region" description="Polar residues" evidence="1">
    <location>
        <begin position="419"/>
        <end position="428"/>
    </location>
</feature>
<feature type="compositionally biased region" description="Polar residues" evidence="1">
    <location>
        <begin position="616"/>
        <end position="637"/>
    </location>
</feature>
<name>A0A1M2VK00_TRAPU</name>
<dbReference type="Proteomes" id="UP000184267">
    <property type="component" value="Unassembled WGS sequence"/>
</dbReference>
<dbReference type="STRING" id="154538.A0A1M2VK00"/>
<feature type="compositionally biased region" description="Low complexity" evidence="1">
    <location>
        <begin position="401"/>
        <end position="414"/>
    </location>
</feature>
<feature type="compositionally biased region" description="Low complexity" evidence="1">
    <location>
        <begin position="18"/>
        <end position="28"/>
    </location>
</feature>
<feature type="compositionally biased region" description="Low complexity" evidence="1">
    <location>
        <begin position="438"/>
        <end position="483"/>
    </location>
</feature>
<feature type="compositionally biased region" description="Basic and acidic residues" evidence="1">
    <location>
        <begin position="602"/>
        <end position="615"/>
    </location>
</feature>
<feature type="region of interest" description="Disordered" evidence="1">
    <location>
        <begin position="514"/>
        <end position="714"/>
    </location>
</feature>
<dbReference type="EMBL" id="MNAD01001104">
    <property type="protein sequence ID" value="OJT07898.1"/>
    <property type="molecule type" value="Genomic_DNA"/>
</dbReference>
<feature type="compositionally biased region" description="Acidic residues" evidence="1">
    <location>
        <begin position="150"/>
        <end position="161"/>
    </location>
</feature>
<feature type="compositionally biased region" description="Low complexity" evidence="1">
    <location>
        <begin position="825"/>
        <end position="839"/>
    </location>
</feature>
<feature type="compositionally biased region" description="Low complexity" evidence="1">
    <location>
        <begin position="788"/>
        <end position="800"/>
    </location>
</feature>
<organism evidence="2 3">
    <name type="scientific">Trametes pubescens</name>
    <name type="common">White-rot fungus</name>
    <dbReference type="NCBI Taxonomy" id="154538"/>
    <lineage>
        <taxon>Eukaryota</taxon>
        <taxon>Fungi</taxon>
        <taxon>Dikarya</taxon>
        <taxon>Basidiomycota</taxon>
        <taxon>Agaricomycotina</taxon>
        <taxon>Agaricomycetes</taxon>
        <taxon>Polyporales</taxon>
        <taxon>Polyporaceae</taxon>
        <taxon>Trametes</taxon>
    </lineage>
</organism>
<accession>A0A1M2VK00</accession>
<protein>
    <submittedName>
        <fullName evidence="2">Uncharacterized protein</fullName>
    </submittedName>
</protein>
<dbReference type="AlphaFoldDB" id="A0A1M2VK00"/>
<feature type="region of interest" description="Disordered" evidence="1">
    <location>
        <begin position="1"/>
        <end position="173"/>
    </location>
</feature>
<evidence type="ECO:0000313" key="3">
    <source>
        <dbReference type="Proteomes" id="UP000184267"/>
    </source>
</evidence>
<feature type="compositionally biased region" description="Low complexity" evidence="1">
    <location>
        <begin position="384"/>
        <end position="396"/>
    </location>
</feature>
<dbReference type="OrthoDB" id="3268641at2759"/>
<reference evidence="2 3" key="1">
    <citation type="submission" date="2016-10" db="EMBL/GenBank/DDBJ databases">
        <title>Genome sequence of the basidiomycete white-rot fungus Trametes pubescens.</title>
        <authorList>
            <person name="Makela M.R."/>
            <person name="Granchi Z."/>
            <person name="Peng M."/>
            <person name="De Vries R.P."/>
            <person name="Grigoriev I."/>
            <person name="Riley R."/>
            <person name="Hilden K."/>
        </authorList>
    </citation>
    <scope>NUCLEOTIDE SEQUENCE [LARGE SCALE GENOMIC DNA]</scope>
    <source>
        <strain evidence="2 3">FBCC735</strain>
    </source>
</reference>
<sequence>MRRIAAVFASKRSDRSDAASSTAASNNADHSLPAQSQATVKPARARFFRSISRKSKPVDPVVNRLNSSELHPPSSSSSSSGAPTTPDDDGGSLLRVPASKAWLPLPPLPSDHHSSSSSLLHHPELTPHHLSSFHSTPRPRAAPSRQSTLDTEDDSSEESSDAPDLSRPPERSTPLAAPAYVLALTSSHLHPPFSPPPLLHVPGCPTYPRSFNSRRTLSYADSLESSMHRTRLQRRLQCGDLTPSEQRSIASFVGRRTAPKERLSLQLDDNAVDVKHITPFSAGLRRWADRPCFEDRMQVLLAEDVPTGKDLVWARVAPATGYGVAALEYSVALEMLAGLYEEEAQPAEEPQGSEPATLPLDFLRVDTQLSLDLSLPHSQSLMTPSPSSLLEPQLSASSLSASAPASAPVSSLSPPANPRSVSHNSSHYTAHPSPLRMATSSSPVAPALLASPAPSTTSTAVASPRSQSSIASPPASAPAAPLKSALKQGVRFAEGEKEDKEEGVPLGYVQRIKQKREEKARFLQQERERRKHDDERRKHEEEKRRWEEERATWEREKRAIEDERKKRMYADEIAAARSRRESQRFGPLGAMTGEGLATGQWDRNERGGRSEREVSSTHTRPTYDPSSHPSRQGSDVSVHQLHSPRNAGGSGSASPSSARPGSVYGSANVPGSSRPPSMYSGSPVASSSQQDIRLRERRVSGTGSRRASVVSEVAGSRNSMAIPPLPMQPMWGMGMNGMPMQGMPMGMVMPMPMYGGGAMEMPLLPPSPPFMAQQYGYRPPSQSSNRASQPSPQRSHSSSPTMGGRGLPTSHSSDRVNRMSQAHGSSSSARAPSVPRSESTPGPRRGHHRTSSGEIVPRSSTLRSHSDDKRSTKSSAAPSPRPTPVHSSSLPPHPPPSFNPSRQSWVVPKTGFENVSRPSQGSRRQTVIS</sequence>
<feature type="compositionally biased region" description="Basic residues" evidence="1">
    <location>
        <begin position="43"/>
        <end position="55"/>
    </location>
</feature>
<gene>
    <name evidence="2" type="ORF">TRAPUB_1205</name>
</gene>
<evidence type="ECO:0000256" key="1">
    <source>
        <dbReference type="SAM" id="MobiDB-lite"/>
    </source>
</evidence>
<feature type="compositionally biased region" description="Polar residues" evidence="1">
    <location>
        <begin position="916"/>
        <end position="929"/>
    </location>
</feature>
<feature type="region of interest" description="Disordered" evidence="1">
    <location>
        <begin position="755"/>
        <end position="929"/>
    </location>
</feature>
<feature type="compositionally biased region" description="Polar residues" evidence="1">
    <location>
        <begin position="669"/>
        <end position="691"/>
    </location>
</feature>
<evidence type="ECO:0000313" key="2">
    <source>
        <dbReference type="EMBL" id="OJT07898.1"/>
    </source>
</evidence>
<feature type="region of interest" description="Disordered" evidence="1">
    <location>
        <begin position="401"/>
        <end position="483"/>
    </location>
</feature>
<comment type="caution">
    <text evidence="2">The sequence shown here is derived from an EMBL/GenBank/DDBJ whole genome shotgun (WGS) entry which is preliminary data.</text>
</comment>
<feature type="region of interest" description="Disordered" evidence="1">
    <location>
        <begin position="377"/>
        <end position="396"/>
    </location>
</feature>
<dbReference type="OMA" id="WISRPCF"/>